<organism evidence="2 3">
    <name type="scientific">Paractinoplanes globisporus</name>
    <dbReference type="NCBI Taxonomy" id="113565"/>
    <lineage>
        <taxon>Bacteria</taxon>
        <taxon>Bacillati</taxon>
        <taxon>Actinomycetota</taxon>
        <taxon>Actinomycetes</taxon>
        <taxon>Micromonosporales</taxon>
        <taxon>Micromonosporaceae</taxon>
        <taxon>Paractinoplanes</taxon>
    </lineage>
</organism>
<keyword evidence="2" id="KW-0413">Isomerase</keyword>
<dbReference type="RefSeq" id="WP_020509890.1">
    <property type="nucleotide sequence ID" value="NZ_JBIAZU010000004.1"/>
</dbReference>
<dbReference type="Proteomes" id="UP001602245">
    <property type="component" value="Unassembled WGS sequence"/>
</dbReference>
<protein>
    <submittedName>
        <fullName evidence="2">Sugar phosphate isomerase/epimerase family protein</fullName>
    </submittedName>
</protein>
<feature type="domain" description="Xylose isomerase-like TIM barrel" evidence="1">
    <location>
        <begin position="25"/>
        <end position="213"/>
    </location>
</feature>
<accession>A0ABW6WG55</accession>
<keyword evidence="3" id="KW-1185">Reference proteome</keyword>
<dbReference type="GO" id="GO:0016853">
    <property type="term" value="F:isomerase activity"/>
    <property type="evidence" value="ECO:0007669"/>
    <property type="project" value="UniProtKB-KW"/>
</dbReference>
<evidence type="ECO:0000259" key="1">
    <source>
        <dbReference type="Pfam" id="PF01261"/>
    </source>
</evidence>
<dbReference type="Pfam" id="PF01261">
    <property type="entry name" value="AP_endonuc_2"/>
    <property type="match status" value="1"/>
</dbReference>
<dbReference type="PANTHER" id="PTHR12110:SF41">
    <property type="entry name" value="INOSOSE DEHYDRATASE"/>
    <property type="match status" value="1"/>
</dbReference>
<reference evidence="2 3" key="1">
    <citation type="submission" date="2024-10" db="EMBL/GenBank/DDBJ databases">
        <title>The Natural Products Discovery Center: Release of the First 8490 Sequenced Strains for Exploring Actinobacteria Biosynthetic Diversity.</title>
        <authorList>
            <person name="Kalkreuter E."/>
            <person name="Kautsar S.A."/>
            <person name="Yang D."/>
            <person name="Bader C.D."/>
            <person name="Teijaro C.N."/>
            <person name="Fluegel L."/>
            <person name="Davis C.M."/>
            <person name="Simpson J.R."/>
            <person name="Lauterbach L."/>
            <person name="Steele A.D."/>
            <person name="Gui C."/>
            <person name="Meng S."/>
            <person name="Li G."/>
            <person name="Viehrig K."/>
            <person name="Ye F."/>
            <person name="Su P."/>
            <person name="Kiefer A.F."/>
            <person name="Nichols A."/>
            <person name="Cepeda A.J."/>
            <person name="Yan W."/>
            <person name="Fan B."/>
            <person name="Jiang Y."/>
            <person name="Adhikari A."/>
            <person name="Zheng C.-J."/>
            <person name="Schuster L."/>
            <person name="Cowan T.M."/>
            <person name="Smanski M.J."/>
            <person name="Chevrette M.G."/>
            <person name="De Carvalho L.P.S."/>
            <person name="Shen B."/>
        </authorList>
    </citation>
    <scope>NUCLEOTIDE SEQUENCE [LARGE SCALE GENOMIC DNA]</scope>
    <source>
        <strain evidence="2 3">NPDC000087</strain>
    </source>
</reference>
<evidence type="ECO:0000313" key="3">
    <source>
        <dbReference type="Proteomes" id="UP001602245"/>
    </source>
</evidence>
<dbReference type="PANTHER" id="PTHR12110">
    <property type="entry name" value="HYDROXYPYRUVATE ISOMERASE"/>
    <property type="match status" value="1"/>
</dbReference>
<dbReference type="EMBL" id="JBIAZU010000004">
    <property type="protein sequence ID" value="MFF5292008.1"/>
    <property type="molecule type" value="Genomic_DNA"/>
</dbReference>
<gene>
    <name evidence="2" type="ORF">ACFY35_21420</name>
</gene>
<dbReference type="InterPro" id="IPR013022">
    <property type="entry name" value="Xyl_isomerase-like_TIM-brl"/>
</dbReference>
<dbReference type="InterPro" id="IPR036237">
    <property type="entry name" value="Xyl_isomerase-like_sf"/>
</dbReference>
<evidence type="ECO:0000313" key="2">
    <source>
        <dbReference type="EMBL" id="MFF5292008.1"/>
    </source>
</evidence>
<sequence>MTARPLAVMAYTVLEQASQDLEGTLDRVAAIGFRGIETYGLVEQYGPRRVREAVAGAGLEITSAHTPFPAGKEAERLLDDAAELGASILVWSMEREEFDSPDAISAGLRRVNEAAELAAGRGMTIAYHNHFAEFSQRFDGVQAYDLLRAQLDDRVVFELDAYWAQMGGADAAEVLQRLGDRVRLVHIKDGPAVSYEDDIMVPIGEGRIDWTRTLTAPSGLRWHIVELERLNVETFEALRRSYAYLVGGGLSLGAVR</sequence>
<comment type="caution">
    <text evidence="2">The sequence shown here is derived from an EMBL/GenBank/DDBJ whole genome shotgun (WGS) entry which is preliminary data.</text>
</comment>
<dbReference type="SUPFAM" id="SSF51658">
    <property type="entry name" value="Xylose isomerase-like"/>
    <property type="match status" value="1"/>
</dbReference>
<proteinExistence type="predicted"/>
<dbReference type="InterPro" id="IPR050312">
    <property type="entry name" value="IolE/XylAMocC-like"/>
</dbReference>
<dbReference type="Gene3D" id="3.20.20.150">
    <property type="entry name" value="Divalent-metal-dependent TIM barrel enzymes"/>
    <property type="match status" value="1"/>
</dbReference>
<name>A0ABW6WG55_9ACTN</name>